<dbReference type="Gene3D" id="3.40.50.300">
    <property type="entry name" value="P-loop containing nucleotide triphosphate hydrolases"/>
    <property type="match status" value="1"/>
</dbReference>
<dbReference type="EMBL" id="CR940348">
    <property type="protein sequence ID" value="CAI74583.1"/>
    <property type="molecule type" value="Genomic_DNA"/>
</dbReference>
<proteinExistence type="predicted"/>
<accession>Q4UEA6</accession>
<name>Q4UEA6_THEAN</name>
<dbReference type="SUPFAM" id="SSF52540">
    <property type="entry name" value="P-loop containing nucleoside triphosphate hydrolases"/>
    <property type="match status" value="1"/>
</dbReference>
<evidence type="ECO:0000313" key="2">
    <source>
        <dbReference type="Proteomes" id="UP000001950"/>
    </source>
</evidence>
<protein>
    <submittedName>
        <fullName evidence="1">Uncharacterized protein</fullName>
    </submittedName>
</protein>
<dbReference type="GO" id="GO:0005664">
    <property type="term" value="C:nuclear origin of replication recognition complex"/>
    <property type="evidence" value="ECO:0007669"/>
    <property type="project" value="TreeGrafter"/>
</dbReference>
<dbReference type="InParanoid" id="Q4UEA6"/>
<dbReference type="VEuPathDB" id="PiroplasmaDB:TA12985"/>
<dbReference type="GO" id="GO:0006270">
    <property type="term" value="P:DNA replication initiation"/>
    <property type="evidence" value="ECO:0007669"/>
    <property type="project" value="TreeGrafter"/>
</dbReference>
<dbReference type="RefSeq" id="XP_952315.1">
    <property type="nucleotide sequence ID" value="XM_947222.1"/>
</dbReference>
<dbReference type="PANTHER" id="PTHR12087">
    <property type="entry name" value="ORIGIN RECOGNITION COMPLEX SUBUNIT 4"/>
    <property type="match status" value="1"/>
</dbReference>
<evidence type="ECO:0000313" key="1">
    <source>
        <dbReference type="EMBL" id="CAI74583.1"/>
    </source>
</evidence>
<sequence length="418" mass="48583">MEYELETFKNLIRSKLYDYTAKLSYLSYDDEWIRDKIQHLSEVIQRAIETSENLIVLVRGQPSSGKTYLVRKALSNVLLASKKSKDQSTHVIELYAYDHVDDIKCMRELLNRLELVAGSNRTAEKHMLVSNIRSRILHCLKILKRSNRYIIIVIDGFEIFTKGNYDCSSTVGSVSRRQGLLYFLSDSIQIKGTAFSIVFVTSDLNCIDRMEKRVKSRFVYEPVYCFSDYDVTEYFDSVGESKKILPNCIVKADKEKMSMMIQDSVCGKDRNHISIDACISILMLKKFEFKIKREKNKSLVHVTMRKELKKDRVIFQNLSIPQHLILVSLSRLHVKGVYPQTLLEIIKDLQDMVAFFPAERNSLPNPIGLRRVFLELVYMGLIEWVNYSENKIDNVKVQHLVNDPSGNTIPCRFPKYRE</sequence>
<dbReference type="PANTHER" id="PTHR12087:SF0">
    <property type="entry name" value="ORIGIN RECOGNITION COMPLEX SUBUNIT 4"/>
    <property type="match status" value="1"/>
</dbReference>
<dbReference type="AlphaFoldDB" id="Q4UEA6"/>
<dbReference type="GO" id="GO:0003688">
    <property type="term" value="F:DNA replication origin binding"/>
    <property type="evidence" value="ECO:0007669"/>
    <property type="project" value="TreeGrafter"/>
</dbReference>
<gene>
    <name evidence="1" type="ORF">TA12985</name>
</gene>
<keyword evidence="2" id="KW-1185">Reference proteome</keyword>
<dbReference type="GeneID" id="3862486"/>
<reference evidence="1 2" key="1">
    <citation type="journal article" date="2005" name="Science">
        <title>Genome of the host-cell transforming parasite Theileria annulata compared with T. parva.</title>
        <authorList>
            <person name="Pain A."/>
            <person name="Renauld H."/>
            <person name="Berriman M."/>
            <person name="Murphy L."/>
            <person name="Yeats C.A."/>
            <person name="Weir W."/>
            <person name="Kerhornou A."/>
            <person name="Aslett M."/>
            <person name="Bishop R."/>
            <person name="Bouchier C."/>
            <person name="Cochet M."/>
            <person name="Coulson R.M.R."/>
            <person name="Cronin A."/>
            <person name="de Villiers E.P."/>
            <person name="Fraser A."/>
            <person name="Fosker N."/>
            <person name="Gardner M."/>
            <person name="Goble A."/>
            <person name="Griffiths-Jones S."/>
            <person name="Harris D.E."/>
            <person name="Katzer F."/>
            <person name="Larke N."/>
            <person name="Lord A."/>
            <person name="Maser P."/>
            <person name="McKellar S."/>
            <person name="Mooney P."/>
            <person name="Morton F."/>
            <person name="Nene V."/>
            <person name="O'Neil S."/>
            <person name="Price C."/>
            <person name="Quail M.A."/>
            <person name="Rabbinowitsch E."/>
            <person name="Rawlings N.D."/>
            <person name="Rutter S."/>
            <person name="Saunders D."/>
            <person name="Seeger K."/>
            <person name="Shah T."/>
            <person name="Squares R."/>
            <person name="Squares S."/>
            <person name="Tivey A."/>
            <person name="Walker A.R."/>
            <person name="Woodward J."/>
            <person name="Dobbelaere D.A.E."/>
            <person name="Langsley G."/>
            <person name="Rajandream M.A."/>
            <person name="McKeever D."/>
            <person name="Shiels B."/>
            <person name="Tait A."/>
            <person name="Barrell B.G."/>
            <person name="Hall N."/>
        </authorList>
    </citation>
    <scope>NUCLEOTIDE SEQUENCE [LARGE SCALE GENOMIC DNA]</scope>
    <source>
        <strain evidence="2">Ankara</strain>
    </source>
</reference>
<dbReference type="KEGG" id="tan:TA12985"/>
<dbReference type="OrthoDB" id="343623at2759"/>
<dbReference type="InterPro" id="IPR027417">
    <property type="entry name" value="P-loop_NTPase"/>
</dbReference>
<dbReference type="STRING" id="5874.Q4UEA6"/>
<organism evidence="1 2">
    <name type="scientific">Theileria annulata</name>
    <dbReference type="NCBI Taxonomy" id="5874"/>
    <lineage>
        <taxon>Eukaryota</taxon>
        <taxon>Sar</taxon>
        <taxon>Alveolata</taxon>
        <taxon>Apicomplexa</taxon>
        <taxon>Aconoidasida</taxon>
        <taxon>Piroplasmida</taxon>
        <taxon>Theileriidae</taxon>
        <taxon>Theileria</taxon>
    </lineage>
</organism>
<dbReference type="Proteomes" id="UP000001950">
    <property type="component" value="Chromosome 2"/>
</dbReference>
<dbReference type="OMA" id="FVYEPVY"/>
<dbReference type="InterPro" id="IPR016527">
    <property type="entry name" value="ORC4"/>
</dbReference>
<dbReference type="eggNOG" id="KOG2228">
    <property type="taxonomic scope" value="Eukaryota"/>
</dbReference>